<dbReference type="PANTHER" id="PTHR46148">
    <property type="entry name" value="CHROMO DOMAIN-CONTAINING PROTEIN"/>
    <property type="match status" value="1"/>
</dbReference>
<proteinExistence type="predicted"/>
<dbReference type="AlphaFoldDB" id="A0A9Q9VVD4"/>
<dbReference type="Pfam" id="PF24626">
    <property type="entry name" value="SH3_Tf2-1"/>
    <property type="match status" value="1"/>
</dbReference>
<evidence type="ECO:0000256" key="1">
    <source>
        <dbReference type="SAM" id="MobiDB-lite"/>
    </source>
</evidence>
<protein>
    <submittedName>
        <fullName evidence="3">Uncharacterized protein LOC122135732</fullName>
    </submittedName>
</protein>
<dbReference type="CDD" id="cd00024">
    <property type="entry name" value="CD_CSD"/>
    <property type="match status" value="1"/>
</dbReference>
<evidence type="ECO:0000313" key="3">
    <source>
        <dbReference type="RefSeq" id="XP_042571893.1"/>
    </source>
</evidence>
<name>A0A9Q9VVD4_CYPCA</name>
<reference evidence="3" key="1">
    <citation type="submission" date="2025-08" db="UniProtKB">
        <authorList>
            <consortium name="RefSeq"/>
        </authorList>
    </citation>
    <scope>IDENTIFICATION</scope>
    <source>
        <tissue evidence="3">Muscle</tissue>
    </source>
</reference>
<dbReference type="KEGG" id="ccar:122135732"/>
<dbReference type="GeneID" id="122135732"/>
<dbReference type="InterPro" id="IPR056924">
    <property type="entry name" value="SH3_Tf2-1"/>
</dbReference>
<accession>A0A9Q9VVD4</accession>
<feature type="domain" description="Tf2-1-like SH3-like" evidence="2">
    <location>
        <begin position="178"/>
        <end position="218"/>
    </location>
</feature>
<dbReference type="Proteomes" id="UP001155660">
    <property type="component" value="Chromosome A25"/>
</dbReference>
<gene>
    <name evidence="3" type="primary">LOC122135732</name>
</gene>
<dbReference type="RefSeq" id="XP_042571893.1">
    <property type="nucleotide sequence ID" value="XM_042715959.1"/>
</dbReference>
<sequence>MEFPGHPSFPLILPGTGSQHALSPKSPKSLDLMTRPVTLRHKRKIQELGHYLRSYCHDDQHSWSHFLPWAKCTQNSLRQDTTGLTTFQCILAFQPQLPAVDYWFRVSERVWHSARIHLQCAVWRHKTFTVAHGSNTPTYQPGDKVWQLPMAPTPPHTNQGIRYGWPPGICASTSHAESPCYIGPFPIQRQINEVTYQLQLPPRYHIHPTFHVFLLKRFSPSATGPTKPGAPPPPEILDPPSIYQVQDILDSRRRGGWLEYLIDLGRIRARGKILGGPGRCA</sequence>
<dbReference type="PANTHER" id="PTHR46148:SF52">
    <property type="entry name" value="OS04G0603800 PROTEIN"/>
    <property type="match status" value="1"/>
</dbReference>
<dbReference type="OrthoDB" id="1430630at2759"/>
<feature type="region of interest" description="Disordered" evidence="1">
    <location>
        <begin position="1"/>
        <end position="28"/>
    </location>
</feature>
<organism evidence="3">
    <name type="scientific">Cyprinus carpio</name>
    <name type="common">Common carp</name>
    <dbReference type="NCBI Taxonomy" id="7962"/>
    <lineage>
        <taxon>Eukaryota</taxon>
        <taxon>Metazoa</taxon>
        <taxon>Chordata</taxon>
        <taxon>Craniata</taxon>
        <taxon>Vertebrata</taxon>
        <taxon>Euteleostomi</taxon>
        <taxon>Actinopterygii</taxon>
        <taxon>Neopterygii</taxon>
        <taxon>Teleostei</taxon>
        <taxon>Ostariophysi</taxon>
        <taxon>Cypriniformes</taxon>
        <taxon>Cyprinidae</taxon>
        <taxon>Cyprininae</taxon>
        <taxon>Cyprinus</taxon>
    </lineage>
</organism>
<evidence type="ECO:0000259" key="2">
    <source>
        <dbReference type="Pfam" id="PF24626"/>
    </source>
</evidence>